<dbReference type="PANTHER" id="PTHR38479">
    <property type="entry name" value="LMO0824 PROTEIN"/>
    <property type="match status" value="1"/>
</dbReference>
<keyword evidence="1" id="KW-0238">DNA-binding</keyword>
<reference evidence="2" key="1">
    <citation type="journal article" date="2019" name="Int. J. Syst. Evol. Microbiol.">
        <title>The Global Catalogue of Microorganisms (GCM) 10K type strain sequencing project: providing services to taxonomists for standard genome sequencing and annotation.</title>
        <authorList>
            <consortium name="The Broad Institute Genomics Platform"/>
            <consortium name="The Broad Institute Genome Sequencing Center for Infectious Disease"/>
            <person name="Wu L."/>
            <person name="Ma J."/>
        </authorList>
    </citation>
    <scope>NUCLEOTIDE SEQUENCE [LARGE SCALE GENOMIC DNA]</scope>
    <source>
        <strain evidence="2">NCAIM B.02333</strain>
    </source>
</reference>
<name>A0ABV7WKG0_9MICO</name>
<accession>A0ABV7WKG0</accession>
<dbReference type="GO" id="GO:0003677">
    <property type="term" value="F:DNA binding"/>
    <property type="evidence" value="ECO:0007669"/>
    <property type="project" value="UniProtKB-KW"/>
</dbReference>
<dbReference type="Pfam" id="PF06224">
    <property type="entry name" value="AlkZ-like"/>
    <property type="match status" value="1"/>
</dbReference>
<dbReference type="InterPro" id="IPR009351">
    <property type="entry name" value="AlkZ-like"/>
</dbReference>
<keyword evidence="2" id="KW-1185">Reference proteome</keyword>
<dbReference type="RefSeq" id="WP_340294964.1">
    <property type="nucleotide sequence ID" value="NZ_JBBEOI010000195.1"/>
</dbReference>
<dbReference type="PANTHER" id="PTHR38479:SF2">
    <property type="entry name" value="WINGED HELIX DNA-BINDING DOMAIN-CONTAINING PROTEIN"/>
    <property type="match status" value="1"/>
</dbReference>
<evidence type="ECO:0000313" key="1">
    <source>
        <dbReference type="EMBL" id="MFC3689071.1"/>
    </source>
</evidence>
<evidence type="ECO:0000313" key="2">
    <source>
        <dbReference type="Proteomes" id="UP001595685"/>
    </source>
</evidence>
<organism evidence="1 2">
    <name type="scientific">Aquipuribacter hungaricus</name>
    <dbReference type="NCBI Taxonomy" id="545624"/>
    <lineage>
        <taxon>Bacteria</taxon>
        <taxon>Bacillati</taxon>
        <taxon>Actinomycetota</taxon>
        <taxon>Actinomycetes</taxon>
        <taxon>Micrococcales</taxon>
        <taxon>Intrasporangiaceae</taxon>
        <taxon>Aquipuribacter</taxon>
    </lineage>
</organism>
<dbReference type="Proteomes" id="UP001595685">
    <property type="component" value="Unassembled WGS sequence"/>
</dbReference>
<sequence>MIATGDVGLLRLVALGLVGVPGGTDPATAVRGLLAAQAQDLPGAVTSVALRSRPSDRAAVLSAMDAGTLVRSWPMRGTLHLVAAEDLPWLLPLAGPRMVARSAARRRELGLDDRTVALAGEVALAALADGAALSRAELMATWERSGVATTGQRGYHLLAHLAETGRVCLGPTTGTSTEQLVVASDGWLPEVPAVDRDEALARLARRYLGSHGPATVADLARWASLPVTEVRRGVAAVRAELEAVAVEGRDGVEHLLDPSVRDRLAACREEAEGVLLLPGFDEYLLGYADRDAVLAPAHAERIVPGRNGVFRPTVVVGGQVVATWRHVPSRRGAPASVDVDGFDALPAGVAERVREVHAALP</sequence>
<dbReference type="EMBL" id="JBHRWW010000007">
    <property type="protein sequence ID" value="MFC3689071.1"/>
    <property type="molecule type" value="Genomic_DNA"/>
</dbReference>
<gene>
    <name evidence="1" type="ORF">ACFOLH_12030</name>
</gene>
<protein>
    <submittedName>
        <fullName evidence="1">Winged helix DNA-binding domain-containing protein</fullName>
    </submittedName>
</protein>
<proteinExistence type="predicted"/>
<comment type="caution">
    <text evidence="1">The sequence shown here is derived from an EMBL/GenBank/DDBJ whole genome shotgun (WGS) entry which is preliminary data.</text>
</comment>